<dbReference type="PANTHER" id="PTHR13090">
    <property type="entry name" value="ARGININE-HYDROXYLASE NDUFAF5, MITOCHONDRIAL"/>
    <property type="match status" value="1"/>
</dbReference>
<keyword evidence="2" id="KW-0808">Transferase</keyword>
<dbReference type="Gene3D" id="3.40.50.150">
    <property type="entry name" value="Vaccinia Virus protein VP39"/>
    <property type="match status" value="1"/>
</dbReference>
<sequence length="305" mass="34102">MSAIPSLPVNTRHVALQFARRAPLDHAQFLYGEIAQRMLQRLSYIRIEPKQLLDAGCGAGHALEPLRARYADISYTGVDICAPLLEVARSRYGRRPSLWQKLRNKPTRQARLIEADLATPVLTPNSQDLIWSNMALHWHPAPHLVFAEWLRLLRTDGLVMFSCLGPGSFAEVRQALADSGRQGGTPSFVDMHDFGDMLVENGFADPVMDQEVLTLTYPTPEKLLEDLRSLGGNASTLRAPGLATPDWHKRFLAALDRQRHMDGTLHLSLEVAYGHAWRPAAVRKAEGETRIAIDAIRRKSSPPKR</sequence>
<dbReference type="Proteomes" id="UP000776983">
    <property type="component" value="Unassembled WGS sequence"/>
</dbReference>
<evidence type="ECO:0000313" key="4">
    <source>
        <dbReference type="EMBL" id="MCB5363569.1"/>
    </source>
</evidence>
<name>A0ABS8CC19_9BURK</name>
<dbReference type="InterPro" id="IPR029063">
    <property type="entry name" value="SAM-dependent_MTases_sf"/>
</dbReference>
<evidence type="ECO:0000313" key="5">
    <source>
        <dbReference type="Proteomes" id="UP000776983"/>
    </source>
</evidence>
<dbReference type="RefSeq" id="WP_226953911.1">
    <property type="nucleotide sequence ID" value="NZ_JACDXW010000003.1"/>
</dbReference>
<evidence type="ECO:0000256" key="2">
    <source>
        <dbReference type="ARBA" id="ARBA00022679"/>
    </source>
</evidence>
<dbReference type="GO" id="GO:0032259">
    <property type="term" value="P:methylation"/>
    <property type="evidence" value="ECO:0007669"/>
    <property type="project" value="UniProtKB-KW"/>
</dbReference>
<keyword evidence="5" id="KW-1185">Reference proteome</keyword>
<evidence type="ECO:0000259" key="3">
    <source>
        <dbReference type="Pfam" id="PF08241"/>
    </source>
</evidence>
<dbReference type="InterPro" id="IPR050602">
    <property type="entry name" value="Malonyl-ACP_OMT"/>
</dbReference>
<dbReference type="CDD" id="cd02440">
    <property type="entry name" value="AdoMet_MTases"/>
    <property type="match status" value="1"/>
</dbReference>
<dbReference type="GO" id="GO:0008168">
    <property type="term" value="F:methyltransferase activity"/>
    <property type="evidence" value="ECO:0007669"/>
    <property type="project" value="UniProtKB-KW"/>
</dbReference>
<comment type="caution">
    <text evidence="4">The sequence shown here is derived from an EMBL/GenBank/DDBJ whole genome shotgun (WGS) entry which is preliminary data.</text>
</comment>
<dbReference type="InterPro" id="IPR013216">
    <property type="entry name" value="Methyltransf_11"/>
</dbReference>
<feature type="domain" description="Methyltransferase type 11" evidence="3">
    <location>
        <begin position="53"/>
        <end position="161"/>
    </location>
</feature>
<proteinExistence type="predicted"/>
<dbReference type="PANTHER" id="PTHR13090:SF1">
    <property type="entry name" value="ARGININE-HYDROXYLASE NDUFAF5, MITOCHONDRIAL"/>
    <property type="match status" value="1"/>
</dbReference>
<dbReference type="EMBL" id="JACDXW010000003">
    <property type="protein sequence ID" value="MCB5363569.1"/>
    <property type="molecule type" value="Genomic_DNA"/>
</dbReference>
<evidence type="ECO:0000256" key="1">
    <source>
        <dbReference type="ARBA" id="ARBA00022603"/>
    </source>
</evidence>
<dbReference type="Pfam" id="PF08241">
    <property type="entry name" value="Methyltransf_11"/>
    <property type="match status" value="1"/>
</dbReference>
<gene>
    <name evidence="4" type="ORF">H0484_07380</name>
</gene>
<dbReference type="SUPFAM" id="SSF53335">
    <property type="entry name" value="S-adenosyl-L-methionine-dependent methyltransferases"/>
    <property type="match status" value="1"/>
</dbReference>
<accession>A0ABS8CC19</accession>
<keyword evidence="1 4" id="KW-0489">Methyltransferase</keyword>
<protein>
    <submittedName>
        <fullName evidence="4">Methyltransferase domain-containing protein</fullName>
    </submittedName>
</protein>
<reference evidence="4 5" key="1">
    <citation type="submission" date="2020-07" db="EMBL/GenBank/DDBJ databases">
        <title>Pusillimonas sp. nov., isolated from poultry manure in Taiwan.</title>
        <authorList>
            <person name="Lin S.-Y."/>
            <person name="Tang Y.-S."/>
            <person name="Young C.-C."/>
        </authorList>
    </citation>
    <scope>NUCLEOTIDE SEQUENCE [LARGE SCALE GENOMIC DNA]</scope>
    <source>
        <strain evidence="4 5">CC-YST705</strain>
    </source>
</reference>
<organism evidence="4 5">
    <name type="scientific">Mesopusillimonas faecipullorum</name>
    <dbReference type="NCBI Taxonomy" id="2755040"/>
    <lineage>
        <taxon>Bacteria</taxon>
        <taxon>Pseudomonadati</taxon>
        <taxon>Pseudomonadota</taxon>
        <taxon>Betaproteobacteria</taxon>
        <taxon>Burkholderiales</taxon>
        <taxon>Alcaligenaceae</taxon>
        <taxon>Mesopusillimonas</taxon>
    </lineage>
</organism>